<dbReference type="InterPro" id="IPR048271">
    <property type="entry name" value="PNMA_N"/>
</dbReference>
<dbReference type="InterPro" id="IPR001878">
    <property type="entry name" value="Znf_CCHC"/>
</dbReference>
<evidence type="ECO:0000256" key="10">
    <source>
        <dbReference type="ARBA" id="ARBA00022908"/>
    </source>
</evidence>
<dbReference type="InterPro" id="IPR000477">
    <property type="entry name" value="RT_dom"/>
</dbReference>
<keyword evidence="9" id="KW-0694">RNA-binding</keyword>
<keyword evidence="11" id="KW-0695">RNA-directed DNA polymerase</keyword>
<dbReference type="SUPFAM" id="SSF50630">
    <property type="entry name" value="Acid proteases"/>
    <property type="match status" value="1"/>
</dbReference>
<dbReference type="InterPro" id="IPR001584">
    <property type="entry name" value="Integrase_cat-core"/>
</dbReference>
<dbReference type="PROSITE" id="PS00141">
    <property type="entry name" value="ASP_PROTEASE"/>
    <property type="match status" value="1"/>
</dbReference>
<feature type="region of interest" description="Disordered" evidence="14">
    <location>
        <begin position="499"/>
        <end position="520"/>
    </location>
</feature>
<keyword evidence="6" id="KW-0255">Endonuclease</keyword>
<feature type="compositionally biased region" description="Basic and acidic residues" evidence="14">
    <location>
        <begin position="1895"/>
        <end position="1905"/>
    </location>
</feature>
<gene>
    <name evidence="18" type="ORF">H4Q32_004570</name>
</gene>
<protein>
    <recommendedName>
        <fullName evidence="12">Gypsy retrotransposon integrase-like protein 1</fullName>
        <ecNumber evidence="2">3.1.26.4</ecNumber>
    </recommendedName>
</protein>
<dbReference type="Pfam" id="PF00078">
    <property type="entry name" value="RVT_1"/>
    <property type="match status" value="1"/>
</dbReference>
<dbReference type="Pfam" id="PF17919">
    <property type="entry name" value="RT_RNaseH_2"/>
    <property type="match status" value="1"/>
</dbReference>
<evidence type="ECO:0000256" key="5">
    <source>
        <dbReference type="ARBA" id="ARBA00022722"/>
    </source>
</evidence>
<dbReference type="InterPro" id="IPR012337">
    <property type="entry name" value="RNaseH-like_sf"/>
</dbReference>
<evidence type="ECO:0000256" key="1">
    <source>
        <dbReference type="ARBA" id="ARBA00010879"/>
    </source>
</evidence>
<organism evidence="18 19">
    <name type="scientific">Labeo rohita</name>
    <name type="common">Indian major carp</name>
    <name type="synonym">Cyprinus rohita</name>
    <dbReference type="NCBI Taxonomy" id="84645"/>
    <lineage>
        <taxon>Eukaryota</taxon>
        <taxon>Metazoa</taxon>
        <taxon>Chordata</taxon>
        <taxon>Craniata</taxon>
        <taxon>Vertebrata</taxon>
        <taxon>Euteleostomi</taxon>
        <taxon>Actinopterygii</taxon>
        <taxon>Neopterygii</taxon>
        <taxon>Teleostei</taxon>
        <taxon>Ostariophysi</taxon>
        <taxon>Cypriniformes</taxon>
        <taxon>Cyprinidae</taxon>
        <taxon>Labeoninae</taxon>
        <taxon>Labeonini</taxon>
        <taxon>Labeo</taxon>
    </lineage>
</organism>
<dbReference type="Pfam" id="PF20846">
    <property type="entry name" value="PNMA_N"/>
    <property type="match status" value="1"/>
</dbReference>
<keyword evidence="13" id="KW-0862">Zinc</keyword>
<dbReference type="InterPro" id="IPR043128">
    <property type="entry name" value="Rev_trsase/Diguanyl_cyclase"/>
</dbReference>
<dbReference type="Gene3D" id="3.30.70.270">
    <property type="match status" value="2"/>
</dbReference>
<evidence type="ECO:0000256" key="3">
    <source>
        <dbReference type="ARBA" id="ARBA00022679"/>
    </source>
</evidence>
<reference evidence="18 19" key="1">
    <citation type="submission" date="2022-01" db="EMBL/GenBank/DDBJ databases">
        <title>A high-quality chromosome-level genome assembly of rohu carp, Labeo rohita.</title>
        <authorList>
            <person name="Arick M.A. II"/>
            <person name="Hsu C.-Y."/>
            <person name="Magbanua Z."/>
            <person name="Pechanova O."/>
            <person name="Grover C."/>
            <person name="Miller E."/>
            <person name="Thrash A."/>
            <person name="Ezzel L."/>
            <person name="Alam S."/>
            <person name="Benzie J."/>
            <person name="Hamilton M."/>
            <person name="Karsi A."/>
            <person name="Lawrence M.L."/>
            <person name="Peterson D.G."/>
        </authorList>
    </citation>
    <scope>NUCLEOTIDE SEQUENCE [LARGE SCALE GENOMIC DNA]</scope>
    <source>
        <strain evidence="19">BAU-BD-2019</strain>
        <tissue evidence="18">Blood</tissue>
    </source>
</reference>
<evidence type="ECO:0000256" key="14">
    <source>
        <dbReference type="SAM" id="MobiDB-lite"/>
    </source>
</evidence>
<dbReference type="SUPFAM" id="SSF56672">
    <property type="entry name" value="DNA/RNA polymerases"/>
    <property type="match status" value="1"/>
</dbReference>
<evidence type="ECO:0000256" key="12">
    <source>
        <dbReference type="ARBA" id="ARBA00039658"/>
    </source>
</evidence>
<feature type="region of interest" description="Disordered" evidence="14">
    <location>
        <begin position="1782"/>
        <end position="1828"/>
    </location>
</feature>
<evidence type="ECO:0000256" key="13">
    <source>
        <dbReference type="PROSITE-ProRule" id="PRU00047"/>
    </source>
</evidence>
<evidence type="ECO:0000256" key="11">
    <source>
        <dbReference type="ARBA" id="ARBA00022918"/>
    </source>
</evidence>
<dbReference type="Gene3D" id="1.10.340.70">
    <property type="match status" value="1"/>
</dbReference>
<sequence>MDAADSFLQAELDSWCQKAIVDQKHAVLLLGVPADLEVAHIEETVQKVKALGRVRVRDYKEGPTPGFLLVLCECKEVVDPSRLPVDVIPEGGGKPWKMVAAKSAESPPAGFAEKLSNLLVQEGKSISDLQAMFSSPSSNAGSPEAIIRAVGELLEKTSKPVSDGSAYRRLRSFSGTVPIPTGEEALETWMDQARMMVMECECSEKEKRRRIIESLKGSALDVVKAVRFSNPDATSLQYLEALDGAFGTPESGEDLYFAFRLLRQNPGEALSDFLKRMEKSLTRVGQKGGLPGNNVDRTRVEQLIRGAVESDLLLLQLRLRERRENPPTFLTLLNEIREAEESEAARYSLGATAKPVPRPRLKLSGLAAVRELKAEIQELRTKVTEGPKVPVSKVMLESKPEPSRRGGDTLADPEVLSLRRQVQRLEEQLASLSVRQSFQSSKEPPPEQAVTSTKPRLEMTKDDYFCYKCGEDGHIAPRCKATENYSLVIQKLVRSLRKARSGKMDESGKQSGGKASFSRKSQTVVVEKSSLPAGLVGPALTITMKINGQSCEALLDSGSQVTIIFDSWYSKNLSSVPIQPLSGLSIWGLSTASYPYKGYVLVDVSFPASVMGVEESVSILALVCPEPEGPEQVPVIIGTNASFFQRLIGLNTAGPETDVAHALRIQLHNAEVISPTKLVKEKAVDMPAGEVKWAGPDACIIPSRGEMCAVCTVESQQPLEKEILVVESPSDDTLPAGLFILPVVLPSSAVEENKVRVLIKNETCKEITIPVGTVIAHVFPTDTVTAASDVPTKPKRIDPKLFDFSKSEIPKQWEDRLRQKLCERGNVFSVEEWDVGLAKDVKHHIRLSDSKPFRERSRRIAPADIDDVRRHLKDLLAAGIIKESRSPYASPIVIVRKKSGAIRMCIDYRTLNSRTLPDQYTTPRIDDALDCLAGSRWFSVLDLRSGYYQIAMADEDKEKTGFICPLGFYEFERMPQGVSGAPATFQRLMERAVGDMHLLEVIVYLDDIIVFGSTLEEHEQRLLKVLDRLEEYGLKISLDKCQLCMSQVKYVGHIVSSKGVAPDPEKIAAVAKWKIPTDVKALRSFLGFCGFYRRFVKNYSAIVRPLTELTKGYPPAKGGEKGTTEGKYFKESEPFGERWSKDCIEAFKTIIHCLTHAPVLAFADPTKTYILHVDASQNGLGAVLNQEYPEGLRPVAYASRKLSATEQRYPTHQMEFLALKWAVVDKFHDYLYGVKFIVRTDNNPLTYVLSTAKLNATGHRWLAALATYDFSLQYKPGRHNVDADVLSRYPLDGGSSEEWTEIPQSGVKAICQMVISNNEEFSTRLVDQLGAHSTIVPPIYACITQLELGNLKQLTHTDLKLAQDKDPDIGPVKLAMEEGKVLTAGTSSSPQMALLLRQDSKLVIQNELLYRISKRSCGKERKQLVLPQQFHQQVMYSLHDDAGHLGIERTTELVKDRFYWPQMTSQVEKYVKSCGRCMARKTLPLKRAPLSNITSSGPMELICIDFLSIEPDSKGVANVLVVTDHFTRYAQAYPAKDQKAVTVAKILWEKFFVYYGLPARIHSDQGRDFESRLIKELLGMLGIKKSRTTPYHPQGDPQPERFNRTLLSMLGTLDAAEKHKWSQHISKLVHAYNCTKNEATGYSPYFLLFGREARLPIDVCFGTSSGGGEGQSYQRYVENLKTDLQKAYRLASETALKNHQRNKRLYDQKVKYQSLEPGDRVLIRNLSFTGKHKLEDRWNSTLYIVLEKLDNLPVYKLKPEKGTGGVRTMHRDHLLPVGEFVRMPKSGERQEVPQRPVTRSRAARREKRTLEPSEMADSSSESEHESYGYYSPDWSRQWTQLIPDLQQKLEVKENEVTVHTDSESQCSGEEEVIGETQESEDSRENIHPVVDWEEERISEGEEKSSRTVSDLEAEPVQRPKRQRKPVSNARTRVVGDDERSPKTFAASTGKCIEEIQIALLIAEWLGVPLASWECHGRAKRPFYVSLGLNALQRRFRPATGAAQMSRVNDDHYVHYYIQQHNTSIDQFCSPCSDIKTWRLDCYN</sequence>
<feature type="domain" description="Reverse transcriptase" evidence="16">
    <location>
        <begin position="876"/>
        <end position="1055"/>
    </location>
</feature>
<evidence type="ECO:0000256" key="7">
    <source>
        <dbReference type="ARBA" id="ARBA00022801"/>
    </source>
</evidence>
<evidence type="ECO:0000313" key="19">
    <source>
        <dbReference type="Proteomes" id="UP000830375"/>
    </source>
</evidence>
<dbReference type="InterPro" id="IPR043502">
    <property type="entry name" value="DNA/RNA_pol_sf"/>
</dbReference>
<dbReference type="PANTHER" id="PTHR37984:SF15">
    <property type="entry name" value="INTEGRASE CATALYTIC DOMAIN-CONTAINING PROTEIN"/>
    <property type="match status" value="1"/>
</dbReference>
<feature type="domain" description="CCHC-type" evidence="15">
    <location>
        <begin position="466"/>
        <end position="480"/>
    </location>
</feature>
<feature type="domain" description="Integrase catalytic" evidence="17">
    <location>
        <begin position="1494"/>
        <end position="1652"/>
    </location>
</feature>
<evidence type="ECO:0000256" key="6">
    <source>
        <dbReference type="ARBA" id="ARBA00022759"/>
    </source>
</evidence>
<keyword evidence="3" id="KW-0808">Transferase</keyword>
<evidence type="ECO:0000256" key="4">
    <source>
        <dbReference type="ARBA" id="ARBA00022695"/>
    </source>
</evidence>
<dbReference type="InterPro" id="IPR036397">
    <property type="entry name" value="RNaseH_sf"/>
</dbReference>
<dbReference type="Pfam" id="PF00665">
    <property type="entry name" value="rve"/>
    <property type="match status" value="1"/>
</dbReference>
<keyword evidence="4" id="KW-0548">Nucleotidyltransferase</keyword>
<evidence type="ECO:0000313" key="18">
    <source>
        <dbReference type="EMBL" id="KAI2667954.1"/>
    </source>
</evidence>
<dbReference type="InterPro" id="IPR041577">
    <property type="entry name" value="RT_RNaseH_2"/>
</dbReference>
<evidence type="ECO:0000259" key="16">
    <source>
        <dbReference type="PROSITE" id="PS50878"/>
    </source>
</evidence>
<proteinExistence type="inferred from homology"/>
<accession>A0ABQ8MYP0</accession>
<dbReference type="InterPro" id="IPR041588">
    <property type="entry name" value="Integrase_H2C2"/>
</dbReference>
<comment type="caution">
    <text evidence="18">The sequence shown here is derived from an EMBL/GenBank/DDBJ whole genome shotgun (WGS) entry which is preliminary data.</text>
</comment>
<dbReference type="Pfam" id="PF17921">
    <property type="entry name" value="Integrase_H2C2"/>
    <property type="match status" value="1"/>
</dbReference>
<dbReference type="Gene3D" id="3.30.420.10">
    <property type="entry name" value="Ribonuclease H-like superfamily/Ribonuclease H"/>
    <property type="match status" value="1"/>
</dbReference>
<keyword evidence="19" id="KW-1185">Reference proteome</keyword>
<feature type="region of interest" description="Disordered" evidence="14">
    <location>
        <begin position="1854"/>
        <end position="1943"/>
    </location>
</feature>
<dbReference type="CDD" id="cd01647">
    <property type="entry name" value="RT_LTR"/>
    <property type="match status" value="1"/>
</dbReference>
<dbReference type="CDD" id="cd09274">
    <property type="entry name" value="RNase_HI_RT_Ty3"/>
    <property type="match status" value="1"/>
</dbReference>
<dbReference type="PANTHER" id="PTHR37984">
    <property type="entry name" value="PROTEIN CBG26694"/>
    <property type="match status" value="1"/>
</dbReference>
<dbReference type="SUPFAM" id="SSF53098">
    <property type="entry name" value="Ribonuclease H-like"/>
    <property type="match status" value="1"/>
</dbReference>
<dbReference type="Pfam" id="PF14893">
    <property type="entry name" value="PNMA"/>
    <property type="match status" value="1"/>
</dbReference>
<dbReference type="InterPro" id="IPR001969">
    <property type="entry name" value="Aspartic_peptidase_AS"/>
</dbReference>
<name>A0ABQ8MYP0_LABRO</name>
<dbReference type="Proteomes" id="UP000830375">
    <property type="component" value="Unassembled WGS sequence"/>
</dbReference>
<evidence type="ECO:0000256" key="2">
    <source>
        <dbReference type="ARBA" id="ARBA00012180"/>
    </source>
</evidence>
<evidence type="ECO:0000259" key="17">
    <source>
        <dbReference type="PROSITE" id="PS50994"/>
    </source>
</evidence>
<keyword evidence="8" id="KW-0460">Magnesium</keyword>
<dbReference type="EC" id="3.1.26.4" evidence="2"/>
<evidence type="ECO:0000259" key="15">
    <source>
        <dbReference type="PROSITE" id="PS50158"/>
    </source>
</evidence>
<keyword evidence="10" id="KW-0229">DNA integration</keyword>
<feature type="compositionally biased region" description="Basic and acidic residues" evidence="14">
    <location>
        <begin position="396"/>
        <end position="407"/>
    </location>
</feature>
<dbReference type="Gene3D" id="3.10.10.10">
    <property type="entry name" value="HIV Type 1 Reverse Transcriptase, subunit A, domain 1"/>
    <property type="match status" value="1"/>
</dbReference>
<comment type="similarity">
    <text evidence="1">Belongs to the beta type-B retroviral polymerase family. HERV class-II K(HML-2) pol subfamily.</text>
</comment>
<keyword evidence="13" id="KW-0479">Metal-binding</keyword>
<dbReference type="Gene3D" id="3.10.20.370">
    <property type="match status" value="1"/>
</dbReference>
<evidence type="ECO:0000256" key="8">
    <source>
        <dbReference type="ARBA" id="ARBA00022842"/>
    </source>
</evidence>
<keyword evidence="5" id="KW-0540">Nuclease</keyword>
<dbReference type="EMBL" id="JACTAM010000002">
    <property type="protein sequence ID" value="KAI2667954.1"/>
    <property type="molecule type" value="Genomic_DNA"/>
</dbReference>
<evidence type="ECO:0000256" key="9">
    <source>
        <dbReference type="ARBA" id="ARBA00022884"/>
    </source>
</evidence>
<dbReference type="InterPro" id="IPR048270">
    <property type="entry name" value="PNMA_C"/>
</dbReference>
<keyword evidence="13" id="KW-0863">Zinc-finger</keyword>
<dbReference type="PROSITE" id="PS50878">
    <property type="entry name" value="RT_POL"/>
    <property type="match status" value="1"/>
</dbReference>
<feature type="compositionally biased region" description="Acidic residues" evidence="14">
    <location>
        <begin position="1868"/>
        <end position="1879"/>
    </location>
</feature>
<dbReference type="InterPro" id="IPR050951">
    <property type="entry name" value="Retrovirus_Pol_polyprotein"/>
</dbReference>
<feature type="region of interest" description="Disordered" evidence="14">
    <location>
        <begin position="390"/>
        <end position="415"/>
    </location>
</feature>
<dbReference type="PROSITE" id="PS50994">
    <property type="entry name" value="INTEGRASE"/>
    <property type="match status" value="1"/>
</dbReference>
<keyword evidence="7" id="KW-0378">Hydrolase</keyword>
<feature type="region of interest" description="Disordered" evidence="14">
    <location>
        <begin position="434"/>
        <end position="455"/>
    </location>
</feature>
<dbReference type="InterPro" id="IPR021109">
    <property type="entry name" value="Peptidase_aspartic_dom_sf"/>
</dbReference>
<dbReference type="PROSITE" id="PS50158">
    <property type="entry name" value="ZF_CCHC"/>
    <property type="match status" value="1"/>
</dbReference>